<dbReference type="Pfam" id="PF00400">
    <property type="entry name" value="WD40"/>
    <property type="match status" value="4"/>
</dbReference>
<feature type="repeat" description="WD" evidence="7">
    <location>
        <begin position="119"/>
        <end position="162"/>
    </location>
</feature>
<evidence type="ECO:0000256" key="8">
    <source>
        <dbReference type="SAM" id="MobiDB-lite"/>
    </source>
</evidence>
<name>A0A420XZ22_9PEZI</name>
<feature type="compositionally biased region" description="Acidic residues" evidence="8">
    <location>
        <begin position="372"/>
        <end position="386"/>
    </location>
</feature>
<comment type="similarity">
    <text evidence="4">Belongs to the WD repeat MDV1/CAF4 family.</text>
</comment>
<keyword evidence="2" id="KW-0677">Repeat</keyword>
<evidence type="ECO:0000256" key="4">
    <source>
        <dbReference type="ARBA" id="ARBA00038415"/>
    </source>
</evidence>
<keyword evidence="10" id="KW-1185">Reference proteome</keyword>
<dbReference type="STRING" id="177199.A0A420XZ22"/>
<dbReference type="OrthoDB" id="6262491at2759"/>
<evidence type="ECO:0000313" key="10">
    <source>
        <dbReference type="Proteomes" id="UP000275385"/>
    </source>
</evidence>
<dbReference type="InterPro" id="IPR015943">
    <property type="entry name" value="WD40/YVTN_repeat-like_dom_sf"/>
</dbReference>
<comment type="caution">
    <text evidence="9">The sequence shown here is derived from an EMBL/GenBank/DDBJ whole genome shotgun (WGS) entry which is preliminary data.</text>
</comment>
<evidence type="ECO:0000256" key="7">
    <source>
        <dbReference type="PROSITE-ProRule" id="PRU00221"/>
    </source>
</evidence>
<dbReference type="PROSITE" id="PS00678">
    <property type="entry name" value="WD_REPEATS_1"/>
    <property type="match status" value="1"/>
</dbReference>
<reference evidence="9 10" key="1">
    <citation type="submission" date="2018-08" db="EMBL/GenBank/DDBJ databases">
        <title>Draft genome of the lignicolous fungus Coniochaeta pulveracea.</title>
        <authorList>
            <person name="Borstlap C.J."/>
            <person name="De Witt R.N."/>
            <person name="Botha A."/>
            <person name="Volschenk H."/>
        </authorList>
    </citation>
    <scope>NUCLEOTIDE SEQUENCE [LARGE SCALE GENOMIC DNA]</scope>
    <source>
        <strain evidence="9 10">CAB683</strain>
    </source>
</reference>
<evidence type="ECO:0000256" key="3">
    <source>
        <dbReference type="ARBA" id="ARBA00023054"/>
    </source>
</evidence>
<dbReference type="InterPro" id="IPR020472">
    <property type="entry name" value="WD40_PAC1"/>
</dbReference>
<dbReference type="EMBL" id="QVQW01000088">
    <property type="protein sequence ID" value="RKU40876.1"/>
    <property type="molecule type" value="Genomic_DNA"/>
</dbReference>
<feature type="repeat" description="WD" evidence="7">
    <location>
        <begin position="218"/>
        <end position="252"/>
    </location>
</feature>
<dbReference type="PANTHER" id="PTHR22847:SF637">
    <property type="entry name" value="WD REPEAT DOMAIN 5B"/>
    <property type="match status" value="1"/>
</dbReference>
<protein>
    <recommendedName>
        <fullName evidence="5">Mitochondrial division protein 1</fullName>
    </recommendedName>
</protein>
<evidence type="ECO:0000313" key="9">
    <source>
        <dbReference type="EMBL" id="RKU40876.1"/>
    </source>
</evidence>
<evidence type="ECO:0000256" key="2">
    <source>
        <dbReference type="ARBA" id="ARBA00022737"/>
    </source>
</evidence>
<evidence type="ECO:0000256" key="1">
    <source>
        <dbReference type="ARBA" id="ARBA00022574"/>
    </source>
</evidence>
<dbReference type="Gene3D" id="2.130.10.10">
    <property type="entry name" value="YVTN repeat-like/Quinoprotein amine dehydrogenase"/>
    <property type="match status" value="3"/>
</dbReference>
<dbReference type="InterPro" id="IPR001680">
    <property type="entry name" value="WD40_rpt"/>
</dbReference>
<proteinExistence type="inferred from homology"/>
<feature type="region of interest" description="Disordered" evidence="8">
    <location>
        <begin position="350"/>
        <end position="386"/>
    </location>
</feature>
<dbReference type="PRINTS" id="PR00320">
    <property type="entry name" value="GPROTEINBRPT"/>
</dbReference>
<sequence length="386" mass="42064">MQTSDPGRFFETDAEQATRARRAAKSSNKYGNPIALKSKILAAIVNPHSPRNEIFVALSTGFVQKVNVDDGTSKTYRGPSTPVTSVAVGGPGNTTIFAGSWDKDIWSWDISTGTVGTKYVGHSDFVKAVVCARVGGKDILISGGADKKILVWDVATGKRLHTLTDPVVNMMAVQHLALDPTSTEDEVCFASASSDPHLRYWKVRRDDWKPEDFAGKEVEKHETSVYRLAFDADTEANELWTASGDGTARCWSRSTGAGWVPGESLEHGGHVRAVALAERWVITAGRDEDIRVWDRANGKVHVVLGGHYDEVTDLVVLGSGREERLASVSVDGTVRTWPLDVAGLEKAVEEQKVVEGEKDEPKEESKEGLLTAEEEAELAELMDDDE</sequence>
<feature type="repeat" description="WD" evidence="7">
    <location>
        <begin position="264"/>
        <end position="303"/>
    </location>
</feature>
<dbReference type="SUPFAM" id="SSF50978">
    <property type="entry name" value="WD40 repeat-like"/>
    <property type="match status" value="1"/>
</dbReference>
<dbReference type="PANTHER" id="PTHR22847">
    <property type="entry name" value="WD40 REPEAT PROTEIN"/>
    <property type="match status" value="1"/>
</dbReference>
<accession>A0A420XZ22</accession>
<dbReference type="PROSITE" id="PS50082">
    <property type="entry name" value="WD_REPEATS_2"/>
    <property type="match status" value="3"/>
</dbReference>
<dbReference type="GO" id="GO:1990234">
    <property type="term" value="C:transferase complex"/>
    <property type="evidence" value="ECO:0007669"/>
    <property type="project" value="UniProtKB-ARBA"/>
</dbReference>
<evidence type="ECO:0000256" key="6">
    <source>
        <dbReference type="ARBA" id="ARBA00043913"/>
    </source>
</evidence>
<organism evidence="9 10">
    <name type="scientific">Coniochaeta pulveracea</name>
    <dbReference type="NCBI Taxonomy" id="177199"/>
    <lineage>
        <taxon>Eukaryota</taxon>
        <taxon>Fungi</taxon>
        <taxon>Dikarya</taxon>
        <taxon>Ascomycota</taxon>
        <taxon>Pezizomycotina</taxon>
        <taxon>Sordariomycetes</taxon>
        <taxon>Sordariomycetidae</taxon>
        <taxon>Coniochaetales</taxon>
        <taxon>Coniochaetaceae</taxon>
        <taxon>Coniochaeta</taxon>
    </lineage>
</organism>
<comment type="function">
    <text evidence="6">Involved in mitochondrial fission. Acts as an adapter protein required to form mitochondrial fission complexes. Formation of these complexes is required to promote constriction and fission of the mitochondrial compartment at a late step in mitochondrial division.</text>
</comment>
<keyword evidence="3" id="KW-0175">Coiled coil</keyword>
<dbReference type="InterPro" id="IPR019775">
    <property type="entry name" value="WD40_repeat_CS"/>
</dbReference>
<gene>
    <name evidence="9" type="ORF">DL546_000880</name>
</gene>
<keyword evidence="1 7" id="KW-0853">WD repeat</keyword>
<dbReference type="SMART" id="SM00320">
    <property type="entry name" value="WD40"/>
    <property type="match status" value="6"/>
</dbReference>
<dbReference type="AlphaFoldDB" id="A0A420XZ22"/>
<dbReference type="InterPro" id="IPR036322">
    <property type="entry name" value="WD40_repeat_dom_sf"/>
</dbReference>
<dbReference type="Proteomes" id="UP000275385">
    <property type="component" value="Unassembled WGS sequence"/>
</dbReference>
<evidence type="ECO:0000256" key="5">
    <source>
        <dbReference type="ARBA" id="ARBA00039789"/>
    </source>
</evidence>
<feature type="compositionally biased region" description="Basic and acidic residues" evidence="8">
    <location>
        <begin position="350"/>
        <end position="367"/>
    </location>
</feature>